<dbReference type="EMBL" id="BT083527">
    <property type="protein sequence ID" value="ACR33880.1"/>
    <property type="molecule type" value="mRNA"/>
</dbReference>
<dbReference type="AlphaFoldDB" id="C4IY80"/>
<name>C4IY80_MAIZE</name>
<reference evidence="1" key="2">
    <citation type="submission" date="2012-06" db="EMBL/GenBank/DDBJ databases">
        <authorList>
            <person name="Yu Y."/>
            <person name="Currie J."/>
            <person name="Lomeli R."/>
            <person name="Angelova A."/>
            <person name="Collura K."/>
            <person name="Wissotski M."/>
            <person name="Campos D."/>
            <person name="Kudrna D."/>
            <person name="Golser W."/>
            <person name="Ashely E."/>
            <person name="Descour A."/>
            <person name="Fernandes J."/>
            <person name="Soderlund C."/>
            <person name="Walbot V."/>
        </authorList>
    </citation>
    <scope>NUCLEOTIDE SEQUENCE</scope>
    <source>
        <strain evidence="1">B73</strain>
    </source>
</reference>
<proteinExistence type="evidence at transcript level"/>
<organism evidence="1">
    <name type="scientific">Zea mays</name>
    <name type="common">Maize</name>
    <dbReference type="NCBI Taxonomy" id="4577"/>
    <lineage>
        <taxon>Eukaryota</taxon>
        <taxon>Viridiplantae</taxon>
        <taxon>Streptophyta</taxon>
        <taxon>Embryophyta</taxon>
        <taxon>Tracheophyta</taxon>
        <taxon>Spermatophyta</taxon>
        <taxon>Magnoliopsida</taxon>
        <taxon>Liliopsida</taxon>
        <taxon>Poales</taxon>
        <taxon>Poaceae</taxon>
        <taxon>PACMAD clade</taxon>
        <taxon>Panicoideae</taxon>
        <taxon>Andropogonodae</taxon>
        <taxon>Andropogoneae</taxon>
        <taxon>Tripsacinae</taxon>
        <taxon>Zea</taxon>
    </lineage>
</organism>
<sequence>MEGLQEREPAETRCFLERSRGGAPPPSMLMQLGSGGALCCYGSRIAAGS</sequence>
<evidence type="ECO:0000313" key="1">
    <source>
        <dbReference type="EMBL" id="ACR33880.1"/>
    </source>
</evidence>
<protein>
    <submittedName>
        <fullName evidence="1">Uncharacterized protein</fullName>
    </submittedName>
</protein>
<reference evidence="1" key="1">
    <citation type="journal article" date="2009" name="PLoS Genet.">
        <title>Sequencing, mapping, and analysis of 27,455 maize full-length cDNAs.</title>
        <authorList>
            <person name="Soderlund C."/>
            <person name="Descour A."/>
            <person name="Kudrna D."/>
            <person name="Bomhoff M."/>
            <person name="Boyd L."/>
            <person name="Currie J."/>
            <person name="Angelova A."/>
            <person name="Collura K."/>
            <person name="Wissotski M."/>
            <person name="Ashley E."/>
            <person name="Morrow D."/>
            <person name="Fernandes J."/>
            <person name="Walbot V."/>
            <person name="Yu Y."/>
        </authorList>
    </citation>
    <scope>NUCLEOTIDE SEQUENCE</scope>
    <source>
        <strain evidence="1">B73</strain>
    </source>
</reference>
<accession>C4IY80</accession>